<dbReference type="Proteomes" id="UP001187315">
    <property type="component" value="Unassembled WGS sequence"/>
</dbReference>
<feature type="domain" description="Galectin" evidence="3">
    <location>
        <begin position="546"/>
        <end position="686"/>
    </location>
</feature>
<dbReference type="CDD" id="cd00070">
    <property type="entry name" value="GLECT"/>
    <property type="match status" value="5"/>
</dbReference>
<keyword evidence="1" id="KW-0430">Lectin</keyword>
<gene>
    <name evidence="4" type="ORF">Q7C36_010040</name>
</gene>
<reference evidence="4" key="1">
    <citation type="submission" date="2023-08" db="EMBL/GenBank/DDBJ databases">
        <title>Pelteobagrus vachellii genome.</title>
        <authorList>
            <person name="Liu H."/>
        </authorList>
    </citation>
    <scope>NUCLEOTIDE SEQUENCE</scope>
    <source>
        <strain evidence="4">PRFRI_2022a</strain>
        <tissue evidence="4">Muscle</tissue>
    </source>
</reference>
<keyword evidence="2" id="KW-0677">Repeat</keyword>
<dbReference type="PANTHER" id="PTHR11346">
    <property type="entry name" value="GALECTIN"/>
    <property type="match status" value="1"/>
</dbReference>
<sequence length="849" mass="94788">MVMVVICGPTQTTTTTFKIPAKVSKPIMQPSIPYLGPIAGGLKPGTRFHVEGTVHPNAKEFQINFKTGVNTADDVAFHFNPRIGQYVYMNIFKNGKWQKEELGPDKPFTRGASFKLLFLVNTDFYEVYVNGQPLYKFKHRIPFESVTTLGIVGDVIIHWMGFEKWTSPYLFKESKVILMGCGGWTFIPLQISYPISNPVLPYVGEIPGGVKQDRAVVFQGTVSADANWFVINFKAGPSDGDDIAFHYNPRFGDLTTMNSFRNGNWEMEEKTDHNPFTKGGAFIILVIINSEGYEVFVNGLGHCTFKHRIPLEKVSTINVHGDISLLVWGFIDGWSTTSSSKELKKITSTQSSTSSFKSAHLEISYPVISPALPYVSQVPGRLHQDRAIFLQGTVLADARSFTINFKTGPSDGDDIAFHYNPCIGNYTALNSFRKGNWDKQENAPDKPFTKGGNFQIIVAFNSEGYEVYVNGLRHCTFKHRIPLEKVSTLEIRGDISQLIWGFIDGWSTSSFFIELQKMPITQSVTTMFGSTPFQISQPISNPTFPYVGKIPGGIKQDMAVFFQGTLLPDAKTFAINFKTGPSAGDDIAFHFNPRIGDFTALNSLSNGNWDKQEIAPDQPFTMGGDFQMIVAFNSEGYEVYVNGLRHCVFKHRVPLEKVSTIEIPGGLSKLMFGFLYGWSTSSFFMELQKIPVPQSVSIMLGSTPFQIPQPISNPAVPYLCKIPGGSKTNMALFLQGTVLPDGKRFTIDFSVDKDIAFHYKPQMGQHTILNSFRNGNWDKEEMAPDKPFTKGGAFQVIVGFSSEEYLVMVNGLRHCTFKHRIPLEKVSEIFVHGDVAIQLIGFVENWRIA</sequence>
<keyword evidence="5" id="KW-1185">Reference proteome</keyword>
<evidence type="ECO:0000313" key="4">
    <source>
        <dbReference type="EMBL" id="KAK2848358.1"/>
    </source>
</evidence>
<dbReference type="PROSITE" id="PS51304">
    <property type="entry name" value="GALECTIN"/>
    <property type="match status" value="5"/>
</dbReference>
<dbReference type="PANTHER" id="PTHR11346:SF32">
    <property type="entry name" value="GALECTIN-4"/>
    <property type="match status" value="1"/>
</dbReference>
<dbReference type="AlphaFoldDB" id="A0AA88MZ56"/>
<dbReference type="Pfam" id="PF00337">
    <property type="entry name" value="Gal-bind_lectin"/>
    <property type="match status" value="5"/>
</dbReference>
<dbReference type="InterPro" id="IPR013320">
    <property type="entry name" value="ConA-like_dom_sf"/>
</dbReference>
<evidence type="ECO:0000256" key="1">
    <source>
        <dbReference type="ARBA" id="ARBA00022734"/>
    </source>
</evidence>
<evidence type="ECO:0000256" key="2">
    <source>
        <dbReference type="ARBA" id="ARBA00022737"/>
    </source>
</evidence>
<organism evidence="4 5">
    <name type="scientific">Tachysurus vachellii</name>
    <name type="common">Darkbarbel catfish</name>
    <name type="synonym">Pelteobagrus vachellii</name>
    <dbReference type="NCBI Taxonomy" id="175792"/>
    <lineage>
        <taxon>Eukaryota</taxon>
        <taxon>Metazoa</taxon>
        <taxon>Chordata</taxon>
        <taxon>Craniata</taxon>
        <taxon>Vertebrata</taxon>
        <taxon>Euteleostomi</taxon>
        <taxon>Actinopterygii</taxon>
        <taxon>Neopterygii</taxon>
        <taxon>Teleostei</taxon>
        <taxon>Ostariophysi</taxon>
        <taxon>Siluriformes</taxon>
        <taxon>Bagridae</taxon>
        <taxon>Tachysurus</taxon>
    </lineage>
</organism>
<proteinExistence type="predicted"/>
<feature type="domain" description="Galectin" evidence="3">
    <location>
        <begin position="718"/>
        <end position="843"/>
    </location>
</feature>
<feature type="domain" description="Galectin" evidence="3">
    <location>
        <begin position="202"/>
        <end position="337"/>
    </location>
</feature>
<evidence type="ECO:0000259" key="3">
    <source>
        <dbReference type="PROSITE" id="PS51304"/>
    </source>
</evidence>
<protein>
    <recommendedName>
        <fullName evidence="3">Galectin domain-containing protein</fullName>
    </recommendedName>
</protein>
<dbReference type="GO" id="GO:0030246">
    <property type="term" value="F:carbohydrate binding"/>
    <property type="evidence" value="ECO:0007669"/>
    <property type="project" value="UniProtKB-KW"/>
</dbReference>
<evidence type="ECO:0000313" key="5">
    <source>
        <dbReference type="Proteomes" id="UP001187315"/>
    </source>
</evidence>
<accession>A0AA88MZ56</accession>
<dbReference type="InterPro" id="IPR001079">
    <property type="entry name" value="Galectin_CRD"/>
</dbReference>
<name>A0AA88MZ56_TACVA</name>
<dbReference type="EMBL" id="JAVHJS010000009">
    <property type="protein sequence ID" value="KAK2848358.1"/>
    <property type="molecule type" value="Genomic_DNA"/>
</dbReference>
<dbReference type="FunFam" id="2.60.120.200:FF:000124">
    <property type="entry name" value="Galectin-4"/>
    <property type="match status" value="2"/>
</dbReference>
<feature type="domain" description="Galectin" evidence="3">
    <location>
        <begin position="374"/>
        <end position="514"/>
    </location>
</feature>
<dbReference type="SMART" id="SM00908">
    <property type="entry name" value="Gal-bind_lectin"/>
    <property type="match status" value="5"/>
</dbReference>
<dbReference type="SMART" id="SM00276">
    <property type="entry name" value="GLECT"/>
    <property type="match status" value="5"/>
</dbReference>
<feature type="domain" description="Galectin" evidence="3">
    <location>
        <begin position="34"/>
        <end position="163"/>
    </location>
</feature>
<comment type="caution">
    <text evidence="4">The sequence shown here is derived from an EMBL/GenBank/DDBJ whole genome shotgun (WGS) entry which is preliminary data.</text>
</comment>
<dbReference type="InterPro" id="IPR044156">
    <property type="entry name" value="Galectin-like"/>
</dbReference>
<dbReference type="Gene3D" id="2.60.120.200">
    <property type="match status" value="5"/>
</dbReference>
<dbReference type="SUPFAM" id="SSF49899">
    <property type="entry name" value="Concanavalin A-like lectins/glucanases"/>
    <property type="match status" value="5"/>
</dbReference>